<comment type="caution">
    <text evidence="2">The sequence shown here is derived from an EMBL/GenBank/DDBJ whole genome shotgun (WGS) entry which is preliminary data.</text>
</comment>
<name>A0A916NGB9_9BURK</name>
<feature type="region of interest" description="Disordered" evidence="1">
    <location>
        <begin position="82"/>
        <end position="104"/>
    </location>
</feature>
<dbReference type="RefSeq" id="WP_211951152.1">
    <property type="nucleotide sequence ID" value="NZ_CAJPUY010000045.1"/>
</dbReference>
<evidence type="ECO:0008006" key="4">
    <source>
        <dbReference type="Google" id="ProtNLM"/>
    </source>
</evidence>
<evidence type="ECO:0000256" key="1">
    <source>
        <dbReference type="SAM" id="MobiDB-lite"/>
    </source>
</evidence>
<keyword evidence="3" id="KW-1185">Reference proteome</keyword>
<dbReference type="Gene3D" id="3.30.420.10">
    <property type="entry name" value="Ribonuclease H-like superfamily/Ribonuclease H"/>
    <property type="match status" value="1"/>
</dbReference>
<sequence>MPDRDPNESVVAEPLPVIVDAMLFRSRHDIAAQTYRVVWTGRGSLFTFFVPLHEKPKDAEWPLHASTTSLRERLAPGYKQEDALSKVGTAPPAGKSEPLSPDAKKRKKWIAPLVTDPDLLFQLLGPERGRLIEARAKELTASGDKVSRQTLGDWIRRYLHAGFDFAAMEEMKGSRGGTGKPRNYKPGRPRTVKAGTGTPVNEDTLPILLAAEDIRDAERCSLTSALKKANDLHCPDWPPEELLTDRQYQHWRNKTYSFSVRTRKRVGSQEYNLNYRRFDGTVEVDGPGARFQIDATVADVYLVSMLDRTRVVGRPTLYFVSDTYSRMIVGFRASFAPASYFGAALALESVVQSKVALCQQYGIPICEADWPAHYLPARIQGDGGGDVTAKSWKYLSDNHNVNWETAPPFRGDWKSVVEGAFNFVPTMWGEFLPGHIEKDYQKRGGPNYKLDAKLTLPGFRKWCLCNILKFIHRPIERRLQSPGMLREKIAPTPVEWWNYGVESGNSSLKLVNPDDLRASIYPRVEATVTHRGIEFLHRCYETPLALQQEWFEKARPRTFKVTMAYDHDDPREAYVIHPNRPPEKTTLRKTGAQWHFAISESEMKCFDLDAARNLNDAKDDYVATRRRFDKAAADVLAEEKALHAEAMREAGRKKVNVADMNGAVRDERAADSAFRTGYVPLDETAGSPSSPSDTPLHAESPKPRGRDTDGQSALRALREASRRRAGKS</sequence>
<feature type="compositionally biased region" description="Basic residues" evidence="1">
    <location>
        <begin position="182"/>
        <end position="191"/>
    </location>
</feature>
<gene>
    <name evidence="2" type="ORF">LMG31506_06333</name>
</gene>
<dbReference type="InterPro" id="IPR012337">
    <property type="entry name" value="RNaseH-like_sf"/>
</dbReference>
<organism evidence="2 3">
    <name type="scientific">Cupriavidus yeoncheonensis</name>
    <dbReference type="NCBI Taxonomy" id="1462994"/>
    <lineage>
        <taxon>Bacteria</taxon>
        <taxon>Pseudomonadati</taxon>
        <taxon>Pseudomonadota</taxon>
        <taxon>Betaproteobacteria</taxon>
        <taxon>Burkholderiales</taxon>
        <taxon>Burkholderiaceae</taxon>
        <taxon>Cupriavidus</taxon>
    </lineage>
</organism>
<dbReference type="Proteomes" id="UP000672934">
    <property type="component" value="Unassembled WGS sequence"/>
</dbReference>
<evidence type="ECO:0000313" key="3">
    <source>
        <dbReference type="Proteomes" id="UP000672934"/>
    </source>
</evidence>
<dbReference type="AlphaFoldDB" id="A0A916NGB9"/>
<proteinExistence type="predicted"/>
<feature type="compositionally biased region" description="Basic and acidic residues" evidence="1">
    <location>
        <begin position="699"/>
        <end position="709"/>
    </location>
</feature>
<evidence type="ECO:0000313" key="2">
    <source>
        <dbReference type="EMBL" id="CAG2158331.1"/>
    </source>
</evidence>
<feature type="region of interest" description="Disordered" evidence="1">
    <location>
        <begin position="171"/>
        <end position="199"/>
    </location>
</feature>
<accession>A0A916NGB9</accession>
<dbReference type="InterPro" id="IPR036397">
    <property type="entry name" value="RNaseH_sf"/>
</dbReference>
<dbReference type="GO" id="GO:0003676">
    <property type="term" value="F:nucleic acid binding"/>
    <property type="evidence" value="ECO:0007669"/>
    <property type="project" value="InterPro"/>
</dbReference>
<protein>
    <recommendedName>
        <fullName evidence="4">Transposase</fullName>
    </recommendedName>
</protein>
<dbReference type="SUPFAM" id="SSF53098">
    <property type="entry name" value="Ribonuclease H-like"/>
    <property type="match status" value="1"/>
</dbReference>
<dbReference type="EMBL" id="CAJPUY010000045">
    <property type="protein sequence ID" value="CAG2158331.1"/>
    <property type="molecule type" value="Genomic_DNA"/>
</dbReference>
<reference evidence="2" key="1">
    <citation type="submission" date="2021-03" db="EMBL/GenBank/DDBJ databases">
        <authorList>
            <person name="Peeters C."/>
        </authorList>
    </citation>
    <scope>NUCLEOTIDE SEQUENCE</scope>
    <source>
        <strain evidence="2">LMG 31506</strain>
    </source>
</reference>
<feature type="region of interest" description="Disordered" evidence="1">
    <location>
        <begin position="679"/>
        <end position="728"/>
    </location>
</feature>